<keyword evidence="3" id="KW-1185">Reference proteome</keyword>
<evidence type="ECO:0000313" key="2">
    <source>
        <dbReference type="EMBL" id="WIA20335.1"/>
    </source>
</evidence>
<dbReference type="InterPro" id="IPR004304">
    <property type="entry name" value="FmdA_AmdA"/>
</dbReference>
<dbReference type="Gene3D" id="2.60.120.580">
    <property type="entry name" value="Acetamidase/Formamidase-like domains"/>
    <property type="match status" value="2"/>
</dbReference>
<reference evidence="2 3" key="1">
    <citation type="submission" date="2023-05" db="EMBL/GenBank/DDBJ databases">
        <title>A 100% complete, gapless, phased diploid assembly of the Scenedesmus obliquus UTEX 3031 genome.</title>
        <authorList>
            <person name="Biondi T.C."/>
            <person name="Hanschen E.R."/>
            <person name="Kwon T."/>
            <person name="Eng W."/>
            <person name="Kruse C.P.S."/>
            <person name="Koehler S.I."/>
            <person name="Kunde Y."/>
            <person name="Gleasner C.D."/>
            <person name="You Mak K.T."/>
            <person name="Polle J."/>
            <person name="Hovde B.T."/>
            <person name="Starkenburg S.R."/>
        </authorList>
    </citation>
    <scope>NUCLEOTIDE SEQUENCE [LARGE SCALE GENOMIC DNA]</scope>
    <source>
        <strain evidence="2 3">DOE0152z</strain>
    </source>
</reference>
<feature type="chain" id="PRO_5047352328" description="Acetamidase" evidence="1">
    <location>
        <begin position="21"/>
        <end position="494"/>
    </location>
</feature>
<proteinExistence type="predicted"/>
<organism evidence="2 3">
    <name type="scientific">Tetradesmus obliquus</name>
    <name type="common">Green alga</name>
    <name type="synonym">Acutodesmus obliquus</name>
    <dbReference type="NCBI Taxonomy" id="3088"/>
    <lineage>
        <taxon>Eukaryota</taxon>
        <taxon>Viridiplantae</taxon>
        <taxon>Chlorophyta</taxon>
        <taxon>core chlorophytes</taxon>
        <taxon>Chlorophyceae</taxon>
        <taxon>CS clade</taxon>
        <taxon>Sphaeropleales</taxon>
        <taxon>Scenedesmaceae</taxon>
        <taxon>Tetradesmus</taxon>
    </lineage>
</organism>
<dbReference type="PANTHER" id="PTHR31891:SF1">
    <property type="entry name" value="FORMAMIDASE C869.04-RELATED"/>
    <property type="match status" value="1"/>
</dbReference>
<evidence type="ECO:0000256" key="1">
    <source>
        <dbReference type="SAM" id="SignalP"/>
    </source>
</evidence>
<gene>
    <name evidence="2" type="ORF">OEZ85_006166</name>
</gene>
<protein>
    <recommendedName>
        <fullName evidence="4">Acetamidase</fullName>
    </recommendedName>
</protein>
<keyword evidence="1" id="KW-0732">Signal</keyword>
<evidence type="ECO:0000313" key="3">
    <source>
        <dbReference type="Proteomes" id="UP001244341"/>
    </source>
</evidence>
<dbReference type="PANTHER" id="PTHR31891">
    <property type="entry name" value="FORMAMIDASE C869.04-RELATED"/>
    <property type="match status" value="1"/>
</dbReference>
<dbReference type="Gene3D" id="3.10.28.20">
    <property type="entry name" value="Acetamidase/Formamidase-like domains"/>
    <property type="match status" value="1"/>
</dbReference>
<sequence length="494" mass="53517">MRRAVLATCWVLLGAVSVAALTASPNVCKTSVVTESGKKYKLAANASTVHWGYFFESLKPRLVIPSGSEVTVEMITHHAGDDPDKMIKGDPGVEDIYKWGASMNIPTRGASGQGDGVHVLTGPIYVCDAEPGDVLQIQILDLVPRKNPRTGKTYGSNAAAWWGYQFRTPFKTGKAREVTTIYEVVEDADGAVYALPDYQFTYGNTTAYKGPLTASCVPKSGSIPDSNVKVPWAQNNKFAPNYDIPCVNGRQQFTGYAYPGVLTQHPTGTEDYSIRGKFVVPANLHIGNIGLAPKFKPAEAVNSIPPLPTGGNMDNRRIGKGATLYLPVQVAGGLLSMGDAHIAQGDSEFDGTGIETSITGRFKVTLHKKAKLPKTLRGLNFPLLENKNEWHIHGYAYGNYLTELNPPGQVFAKGASLDKAFEGVYRNARDWLMSAWDLSEDQAISLLTVACDFNVHQVVDGNWGLGVSIPKYVFRVGDKKRYKPAVICGSSTPV</sequence>
<feature type="signal peptide" evidence="1">
    <location>
        <begin position="1"/>
        <end position="20"/>
    </location>
</feature>
<evidence type="ECO:0008006" key="4">
    <source>
        <dbReference type="Google" id="ProtNLM"/>
    </source>
</evidence>
<dbReference type="Proteomes" id="UP001244341">
    <property type="component" value="Chromosome 11b"/>
</dbReference>
<name>A0ABY8UG44_TETOB</name>
<dbReference type="EMBL" id="CP126218">
    <property type="protein sequence ID" value="WIA20335.1"/>
    <property type="molecule type" value="Genomic_DNA"/>
</dbReference>
<accession>A0ABY8UG44</accession>
<dbReference type="SUPFAM" id="SSF141130">
    <property type="entry name" value="Acetamidase/Formamidase-like"/>
    <property type="match status" value="1"/>
</dbReference>
<dbReference type="Pfam" id="PF03069">
    <property type="entry name" value="FmdA_AmdA"/>
    <property type="match status" value="1"/>
</dbReference>